<reference evidence="1" key="1">
    <citation type="submission" date="2015-05" db="EMBL/GenBank/DDBJ databases">
        <title>The complete genome of Altererythrobacter atlanticus strain 26DY36.</title>
        <authorList>
            <person name="Wu Y.-H."/>
            <person name="Cheng H."/>
            <person name="Wu X.-W."/>
        </authorList>
    </citation>
    <scope>NUCLEOTIDE SEQUENCE [LARGE SCALE GENOMIC DNA]</scope>
    <source>
        <strain evidence="1">26DY36</strain>
    </source>
</reference>
<keyword evidence="2" id="KW-1185">Reference proteome</keyword>
<dbReference type="Pfam" id="PF01322">
    <property type="entry name" value="Cytochrom_C_2"/>
    <property type="match status" value="1"/>
</dbReference>
<evidence type="ECO:0000313" key="2">
    <source>
        <dbReference type="Proteomes" id="UP000034392"/>
    </source>
</evidence>
<dbReference type="RefSeq" id="WP_046904408.1">
    <property type="nucleotide sequence ID" value="NZ_CP011452.2"/>
</dbReference>
<dbReference type="GO" id="GO:0005506">
    <property type="term" value="F:iron ion binding"/>
    <property type="evidence" value="ECO:0007669"/>
    <property type="project" value="InterPro"/>
</dbReference>
<organism evidence="1 2">
    <name type="scientific">Croceibacterium atlanticum</name>
    <dbReference type="NCBI Taxonomy" id="1267766"/>
    <lineage>
        <taxon>Bacteria</taxon>
        <taxon>Pseudomonadati</taxon>
        <taxon>Pseudomonadota</taxon>
        <taxon>Alphaproteobacteria</taxon>
        <taxon>Sphingomonadales</taxon>
        <taxon>Erythrobacteraceae</taxon>
        <taxon>Croceibacterium</taxon>
    </lineage>
</organism>
<protein>
    <submittedName>
        <fullName evidence="1">Cytochrome C</fullName>
    </submittedName>
</protein>
<dbReference type="SUPFAM" id="SSF47175">
    <property type="entry name" value="Cytochromes"/>
    <property type="match status" value="1"/>
</dbReference>
<dbReference type="AlphaFoldDB" id="A0A0F7KXP6"/>
<dbReference type="GO" id="GO:0020037">
    <property type="term" value="F:heme binding"/>
    <property type="evidence" value="ECO:0007669"/>
    <property type="project" value="InterPro"/>
</dbReference>
<dbReference type="Gene3D" id="1.20.120.10">
    <property type="entry name" value="Cytochrome c/b562"/>
    <property type="match status" value="1"/>
</dbReference>
<proteinExistence type="predicted"/>
<name>A0A0F7KXP6_9SPHN</name>
<dbReference type="STRING" id="1267766.WYH_02961"/>
<dbReference type="GO" id="GO:0022900">
    <property type="term" value="P:electron transport chain"/>
    <property type="evidence" value="ECO:0007669"/>
    <property type="project" value="InterPro"/>
</dbReference>
<dbReference type="Proteomes" id="UP000034392">
    <property type="component" value="Chromosome"/>
</dbReference>
<dbReference type="EMBL" id="CP011452">
    <property type="protein sequence ID" value="AKH43987.1"/>
    <property type="molecule type" value="Genomic_DNA"/>
</dbReference>
<dbReference type="KEGG" id="aay:WYH_02961"/>
<dbReference type="PROSITE" id="PS51257">
    <property type="entry name" value="PROKAR_LIPOPROTEIN"/>
    <property type="match status" value="1"/>
</dbReference>
<dbReference type="GO" id="GO:0009055">
    <property type="term" value="F:electron transfer activity"/>
    <property type="evidence" value="ECO:0007669"/>
    <property type="project" value="InterPro"/>
</dbReference>
<dbReference type="PROSITE" id="PS51009">
    <property type="entry name" value="CYTCII"/>
    <property type="match status" value="1"/>
</dbReference>
<evidence type="ECO:0000313" key="1">
    <source>
        <dbReference type="EMBL" id="AKH43987.1"/>
    </source>
</evidence>
<dbReference type="PATRIC" id="fig|1267766.3.peg.3000"/>
<accession>A0A0F7KXP6</accession>
<dbReference type="InterPro" id="IPR002321">
    <property type="entry name" value="Cyt_c_II"/>
</dbReference>
<gene>
    <name evidence="1" type="ORF">WYH_02961</name>
</gene>
<sequence length="195" mass="20952">MKLTGLSLIPALALVAACSQQEEEAPQDVELTLHEVMKNEIDVRADEVWAIGNAALDDQAGIDPDLMSDEDWTNLAAHSLSLRQAAIDLATLDPIIVTRPGVKIVDEGVPFGDSSADVQANIDKNPQGMRDMANALAAHMADLAAAAKDHDAARAGPLINQLDGVCETCHLEYWYPSQKEIIEQYINEGVLDPAS</sequence>
<dbReference type="InterPro" id="IPR010980">
    <property type="entry name" value="Cyt_c/b562"/>
</dbReference>